<keyword evidence="5 6" id="KW-0472">Membrane</keyword>
<sequence length="215" mass="22377">MSFAEYLEFNWDDLLTMAAEHLAVVVVALALAVLIGVSVGMLTWQSPRWSGVALAASGGLLTIPSLALLALLIPVLGLGWVPSVTALVLYSLLPIVRNTVAGLRAVDPAILEAADGMGLSRTGAMWRVQLPMAWPVIITGIRVSAQLLFAIATIAAYVAGPGFGHEIFAGLARLGAANALNQAIAGTLGVVALALVFDAAFIVIRRLTTSRGLRV</sequence>
<name>A0A2V4AVI5_9PSEU</name>
<dbReference type="GO" id="GO:0005886">
    <property type="term" value="C:plasma membrane"/>
    <property type="evidence" value="ECO:0007669"/>
    <property type="project" value="UniProtKB-SubCell"/>
</dbReference>
<protein>
    <submittedName>
        <fullName evidence="7">ABC transporter permease</fullName>
    </submittedName>
</protein>
<dbReference type="CDD" id="cd06261">
    <property type="entry name" value="TM_PBP2"/>
    <property type="match status" value="1"/>
</dbReference>
<comment type="subcellular location">
    <subcellularLocation>
        <location evidence="6">Cell membrane</location>
        <topology evidence="6">Multi-pass membrane protein</topology>
    </subcellularLocation>
    <subcellularLocation>
        <location evidence="1">Membrane</location>
        <topology evidence="1">Multi-pass membrane protein</topology>
    </subcellularLocation>
</comment>
<dbReference type="GO" id="GO:0031460">
    <property type="term" value="P:glycine betaine transport"/>
    <property type="evidence" value="ECO:0007669"/>
    <property type="project" value="TreeGrafter"/>
</dbReference>
<feature type="transmembrane region" description="Helical" evidence="6">
    <location>
        <begin position="179"/>
        <end position="204"/>
    </location>
</feature>
<accession>A0A2V4AVI5</accession>
<dbReference type="Proteomes" id="UP000249915">
    <property type="component" value="Unassembled WGS sequence"/>
</dbReference>
<reference evidence="7 8" key="1">
    <citation type="submission" date="2016-07" db="EMBL/GenBank/DDBJ databases">
        <title>Draft genome sequence of Prauserella muralis DSM 45305, isolated from a mould-covered wall in an indoor environment.</title>
        <authorList>
            <person name="Ruckert C."/>
            <person name="Albersmeier A."/>
            <person name="Jiang C.-L."/>
            <person name="Jiang Y."/>
            <person name="Kalinowski J."/>
            <person name="Schneider O."/>
            <person name="Winkler A."/>
            <person name="Zotchev S.B."/>
        </authorList>
    </citation>
    <scope>NUCLEOTIDE SEQUENCE [LARGE SCALE GENOMIC DNA]</scope>
    <source>
        <strain evidence="7 8">DSM 45305</strain>
    </source>
</reference>
<gene>
    <name evidence="7" type="ORF">BAY60_19330</name>
</gene>
<feature type="transmembrane region" description="Helical" evidence="6">
    <location>
        <begin position="22"/>
        <end position="44"/>
    </location>
</feature>
<evidence type="ECO:0000256" key="3">
    <source>
        <dbReference type="ARBA" id="ARBA00022692"/>
    </source>
</evidence>
<dbReference type="InterPro" id="IPR051204">
    <property type="entry name" value="ABC_transp_perm/SBD"/>
</dbReference>
<dbReference type="GO" id="GO:0055085">
    <property type="term" value="P:transmembrane transport"/>
    <property type="evidence" value="ECO:0007669"/>
    <property type="project" value="InterPro"/>
</dbReference>
<evidence type="ECO:0000256" key="4">
    <source>
        <dbReference type="ARBA" id="ARBA00022989"/>
    </source>
</evidence>
<dbReference type="InterPro" id="IPR035906">
    <property type="entry name" value="MetI-like_sf"/>
</dbReference>
<organism evidence="7 8">
    <name type="scientific">Prauserella muralis</name>
    <dbReference type="NCBI Taxonomy" id="588067"/>
    <lineage>
        <taxon>Bacteria</taxon>
        <taxon>Bacillati</taxon>
        <taxon>Actinomycetota</taxon>
        <taxon>Actinomycetes</taxon>
        <taxon>Pseudonocardiales</taxon>
        <taxon>Pseudonocardiaceae</taxon>
        <taxon>Prauserella</taxon>
    </lineage>
</organism>
<comment type="similarity">
    <text evidence="6">Belongs to the binding-protein-dependent transport system permease family.</text>
</comment>
<dbReference type="PANTHER" id="PTHR30177">
    <property type="entry name" value="GLYCINE BETAINE/L-PROLINE TRANSPORT SYSTEM PERMEASE PROTEIN PROW"/>
    <property type="match status" value="1"/>
</dbReference>
<dbReference type="EMBL" id="MASW01000004">
    <property type="protein sequence ID" value="PXY24664.1"/>
    <property type="molecule type" value="Genomic_DNA"/>
</dbReference>
<dbReference type="InterPro" id="IPR000515">
    <property type="entry name" value="MetI-like"/>
</dbReference>
<dbReference type="PANTHER" id="PTHR30177:SF4">
    <property type="entry name" value="OSMOPROTECTANT IMPORT PERMEASE PROTEIN OSMW"/>
    <property type="match status" value="1"/>
</dbReference>
<dbReference type="PROSITE" id="PS50928">
    <property type="entry name" value="ABC_TM1"/>
    <property type="match status" value="1"/>
</dbReference>
<feature type="transmembrane region" description="Helical" evidence="6">
    <location>
        <begin position="133"/>
        <end position="159"/>
    </location>
</feature>
<proteinExistence type="inferred from homology"/>
<evidence type="ECO:0000256" key="1">
    <source>
        <dbReference type="ARBA" id="ARBA00004141"/>
    </source>
</evidence>
<dbReference type="Pfam" id="PF00528">
    <property type="entry name" value="BPD_transp_1"/>
    <property type="match status" value="1"/>
</dbReference>
<evidence type="ECO:0000313" key="7">
    <source>
        <dbReference type="EMBL" id="PXY24664.1"/>
    </source>
</evidence>
<dbReference type="AlphaFoldDB" id="A0A2V4AVI5"/>
<keyword evidence="4 6" id="KW-1133">Transmembrane helix</keyword>
<evidence type="ECO:0000256" key="6">
    <source>
        <dbReference type="RuleBase" id="RU363032"/>
    </source>
</evidence>
<keyword evidence="3 6" id="KW-0812">Transmembrane</keyword>
<dbReference type="RefSeq" id="WP_245992713.1">
    <property type="nucleotide sequence ID" value="NZ_MASW01000004.1"/>
</dbReference>
<feature type="transmembrane region" description="Helical" evidence="6">
    <location>
        <begin position="79"/>
        <end position="96"/>
    </location>
</feature>
<keyword evidence="8" id="KW-1185">Reference proteome</keyword>
<evidence type="ECO:0000256" key="2">
    <source>
        <dbReference type="ARBA" id="ARBA00022448"/>
    </source>
</evidence>
<comment type="caution">
    <text evidence="7">The sequence shown here is derived from an EMBL/GenBank/DDBJ whole genome shotgun (WGS) entry which is preliminary data.</text>
</comment>
<feature type="transmembrane region" description="Helical" evidence="6">
    <location>
        <begin position="51"/>
        <end position="73"/>
    </location>
</feature>
<evidence type="ECO:0000313" key="8">
    <source>
        <dbReference type="Proteomes" id="UP000249915"/>
    </source>
</evidence>
<evidence type="ECO:0000256" key="5">
    <source>
        <dbReference type="ARBA" id="ARBA00023136"/>
    </source>
</evidence>
<dbReference type="SUPFAM" id="SSF161098">
    <property type="entry name" value="MetI-like"/>
    <property type="match status" value="1"/>
</dbReference>
<dbReference type="Gene3D" id="1.10.3720.10">
    <property type="entry name" value="MetI-like"/>
    <property type="match status" value="1"/>
</dbReference>
<keyword evidence="2 6" id="KW-0813">Transport</keyword>